<gene>
    <name evidence="1" type="ORF">AV654_21135</name>
</gene>
<dbReference type="RefSeq" id="WP_063183652.1">
    <property type="nucleotide sequence ID" value="NZ_LQRA01000060.1"/>
</dbReference>
<organism evidence="1 2">
    <name type="scientific">Paenibacillus elgii</name>
    <dbReference type="NCBI Taxonomy" id="189691"/>
    <lineage>
        <taxon>Bacteria</taxon>
        <taxon>Bacillati</taxon>
        <taxon>Bacillota</taxon>
        <taxon>Bacilli</taxon>
        <taxon>Bacillales</taxon>
        <taxon>Paenibacillaceae</taxon>
        <taxon>Paenibacillus</taxon>
    </lineage>
</organism>
<evidence type="ECO:0000313" key="2">
    <source>
        <dbReference type="Proteomes" id="UP000076563"/>
    </source>
</evidence>
<sequence>MKEAIVVDVNGFLTDVTLVTDDVTGVFPMFKPHRITESTEELQQSSPEIIGYIIAIAVPSGLYKPKFDFNAWELYNKLSKSEIDGKDNLFTDEDRDSIFEKPKELNLWIEGLSMEMPDITHIQSKQSTGKEQFKSLTEKMKNKQQQLISGYKRFLNK</sequence>
<evidence type="ECO:0000313" key="1">
    <source>
        <dbReference type="EMBL" id="KZE77581.1"/>
    </source>
</evidence>
<name>A0A163XAB6_9BACL</name>
<protein>
    <submittedName>
        <fullName evidence="1">Uncharacterized protein</fullName>
    </submittedName>
</protein>
<keyword evidence="2" id="KW-1185">Reference proteome</keyword>
<dbReference type="EMBL" id="LQRA01000060">
    <property type="protein sequence ID" value="KZE77581.1"/>
    <property type="molecule type" value="Genomic_DNA"/>
</dbReference>
<dbReference type="AlphaFoldDB" id="A0A163XAB6"/>
<accession>A0A163XAB6</accession>
<proteinExistence type="predicted"/>
<dbReference type="OrthoDB" id="2974702at2"/>
<reference evidence="2" key="1">
    <citation type="submission" date="2016-01" db="EMBL/GenBank/DDBJ databases">
        <title>Draft genome of Chromobacterium sp. F49.</title>
        <authorList>
            <person name="Hong K.W."/>
        </authorList>
    </citation>
    <scope>NUCLEOTIDE SEQUENCE [LARGE SCALE GENOMIC DNA]</scope>
    <source>
        <strain evidence="2">M63</strain>
    </source>
</reference>
<dbReference type="Proteomes" id="UP000076563">
    <property type="component" value="Unassembled WGS sequence"/>
</dbReference>
<comment type="caution">
    <text evidence="1">The sequence shown here is derived from an EMBL/GenBank/DDBJ whole genome shotgun (WGS) entry which is preliminary data.</text>
</comment>